<keyword evidence="4" id="KW-0175">Coiled coil</keyword>
<dbReference type="InterPro" id="IPR058792">
    <property type="entry name" value="Beta-barrel_RND_2"/>
</dbReference>
<dbReference type="InterPro" id="IPR058625">
    <property type="entry name" value="MdtA-like_BSH"/>
</dbReference>
<dbReference type="NCBIfam" id="TIGR01730">
    <property type="entry name" value="RND_mfp"/>
    <property type="match status" value="1"/>
</dbReference>
<dbReference type="GO" id="GO:1990281">
    <property type="term" value="C:efflux pump complex"/>
    <property type="evidence" value="ECO:0007669"/>
    <property type="project" value="TreeGrafter"/>
</dbReference>
<dbReference type="Gene3D" id="2.40.50.100">
    <property type="match status" value="2"/>
</dbReference>
<organism evidence="8 9">
    <name type="scientific">Rhodopirellula islandica</name>
    <dbReference type="NCBI Taxonomy" id="595434"/>
    <lineage>
        <taxon>Bacteria</taxon>
        <taxon>Pseudomonadati</taxon>
        <taxon>Planctomycetota</taxon>
        <taxon>Planctomycetia</taxon>
        <taxon>Pirellulales</taxon>
        <taxon>Pirellulaceae</taxon>
        <taxon>Rhodopirellula</taxon>
    </lineage>
</organism>
<gene>
    <name evidence="8" type="ORF">RISK_006504</name>
</gene>
<feature type="domain" description="Multidrug resistance protein MdtA-like C-terminal permuted SH3" evidence="7">
    <location>
        <begin position="411"/>
        <end position="464"/>
    </location>
</feature>
<comment type="subcellular location">
    <subcellularLocation>
        <location evidence="1">Cell envelope</location>
    </subcellularLocation>
</comment>
<feature type="coiled-coil region" evidence="4">
    <location>
        <begin position="240"/>
        <end position="274"/>
    </location>
</feature>
<evidence type="ECO:0000256" key="3">
    <source>
        <dbReference type="ARBA" id="ARBA00022448"/>
    </source>
</evidence>
<feature type="coiled-coil region" evidence="4">
    <location>
        <begin position="167"/>
        <end position="201"/>
    </location>
</feature>
<protein>
    <submittedName>
        <fullName evidence="8">Membrane-fusion protein</fullName>
    </submittedName>
</protein>
<dbReference type="Pfam" id="PF25967">
    <property type="entry name" value="RND-MFP_C"/>
    <property type="match status" value="1"/>
</dbReference>
<dbReference type="PANTHER" id="PTHR30469">
    <property type="entry name" value="MULTIDRUG RESISTANCE PROTEIN MDTA"/>
    <property type="match status" value="1"/>
</dbReference>
<comment type="similarity">
    <text evidence="2">Belongs to the membrane fusion protein (MFP) (TC 8.A.1) family.</text>
</comment>
<proteinExistence type="inferred from homology"/>
<dbReference type="Proteomes" id="UP000036367">
    <property type="component" value="Unassembled WGS sequence"/>
</dbReference>
<feature type="domain" description="CusB-like beta-barrel" evidence="6">
    <location>
        <begin position="329"/>
        <end position="401"/>
    </location>
</feature>
<dbReference type="STRING" id="595434.RISK_006504"/>
<dbReference type="EMBL" id="LECT01000054">
    <property type="protein sequence ID" value="KLU01348.1"/>
    <property type="molecule type" value="Genomic_DNA"/>
</dbReference>
<dbReference type="InterPro" id="IPR006143">
    <property type="entry name" value="RND_pump_MFP"/>
</dbReference>
<keyword evidence="9" id="KW-1185">Reference proteome</keyword>
<name>A0A0J1B415_RHOIS</name>
<feature type="domain" description="Multidrug resistance protein MdtA-like barrel-sandwich hybrid" evidence="5">
    <location>
        <begin position="107"/>
        <end position="310"/>
    </location>
</feature>
<dbReference type="Pfam" id="PF25954">
    <property type="entry name" value="Beta-barrel_RND_2"/>
    <property type="match status" value="1"/>
</dbReference>
<dbReference type="PANTHER" id="PTHR30469:SF37">
    <property type="entry name" value="RAGD PROTEIN"/>
    <property type="match status" value="1"/>
</dbReference>
<dbReference type="InterPro" id="IPR058627">
    <property type="entry name" value="MdtA-like_C"/>
</dbReference>
<evidence type="ECO:0000259" key="5">
    <source>
        <dbReference type="Pfam" id="PF25917"/>
    </source>
</evidence>
<evidence type="ECO:0000259" key="6">
    <source>
        <dbReference type="Pfam" id="PF25954"/>
    </source>
</evidence>
<evidence type="ECO:0000256" key="1">
    <source>
        <dbReference type="ARBA" id="ARBA00004196"/>
    </source>
</evidence>
<dbReference type="OrthoDB" id="9806939at2"/>
<evidence type="ECO:0000256" key="4">
    <source>
        <dbReference type="SAM" id="Coils"/>
    </source>
</evidence>
<keyword evidence="3" id="KW-0813">Transport</keyword>
<dbReference type="PATRIC" id="fig|595434.4.peg.6186"/>
<evidence type="ECO:0000259" key="7">
    <source>
        <dbReference type="Pfam" id="PF25967"/>
    </source>
</evidence>
<evidence type="ECO:0000313" key="8">
    <source>
        <dbReference type="EMBL" id="KLU01348.1"/>
    </source>
</evidence>
<sequence length="484" mass="52410">MRELDCIDRLANRARSDRFFRFPQIFQRSQGRQSSIHTMPLAIPPRLSPPLATVAVLCFLTGCSDANRVAKKTQPQPATPVKTVAVTPTEVTRTSVQPATVHAYYRAELRSQASGYVESFTADIGEYVEAGTVLATISVPEKHQQRRVIEARIGRLEAQEKQAAAGVRLAEASKRSAQAKLAQAKSEGAAVEASLAAANAEFNRTEDLVNRGSLQNRMLDEARMKRDSESARKQAVESAVASAQADVEVASARVESAQADLETAQAETEVTRRERDELDVWIDYAEIKAPFSGIVTERNIEPGDLVRAASEVGLGKPLFVLCQIDRVRVQIPVPEKDAPLVDPGDEVRLTFPSFASEPPLTAQVTRRSGSLDAQSRTMMVEVEIDNTDGKLIPGMFGQASIELTTQTAANLLPAQAIRFDESGNAFVYVVASDDTISIQEISTGVDDGNFIEVLSGVEPGQSVVDAHLSRFIDGQKVAVVGATH</sequence>
<dbReference type="Gene3D" id="1.10.287.470">
    <property type="entry name" value="Helix hairpin bin"/>
    <property type="match status" value="1"/>
</dbReference>
<evidence type="ECO:0000313" key="9">
    <source>
        <dbReference type="Proteomes" id="UP000036367"/>
    </source>
</evidence>
<dbReference type="SUPFAM" id="SSF111369">
    <property type="entry name" value="HlyD-like secretion proteins"/>
    <property type="match status" value="1"/>
</dbReference>
<dbReference type="Pfam" id="PF25917">
    <property type="entry name" value="BSH_RND"/>
    <property type="match status" value="1"/>
</dbReference>
<dbReference type="Gene3D" id="2.40.30.170">
    <property type="match status" value="1"/>
</dbReference>
<dbReference type="GO" id="GO:0015562">
    <property type="term" value="F:efflux transmembrane transporter activity"/>
    <property type="evidence" value="ECO:0007669"/>
    <property type="project" value="TreeGrafter"/>
</dbReference>
<comment type="caution">
    <text evidence="8">The sequence shown here is derived from an EMBL/GenBank/DDBJ whole genome shotgun (WGS) entry which is preliminary data.</text>
</comment>
<evidence type="ECO:0000256" key="2">
    <source>
        <dbReference type="ARBA" id="ARBA00009477"/>
    </source>
</evidence>
<accession>A0A0J1B415</accession>
<dbReference type="Gene3D" id="2.40.420.20">
    <property type="match status" value="1"/>
</dbReference>
<reference evidence="8" key="1">
    <citation type="submission" date="2015-05" db="EMBL/GenBank/DDBJ databases">
        <title>Permanent draft genome of Rhodopirellula islandicus K833.</title>
        <authorList>
            <person name="Kizina J."/>
            <person name="Richter M."/>
            <person name="Glockner F.O."/>
            <person name="Harder J."/>
        </authorList>
    </citation>
    <scope>NUCLEOTIDE SEQUENCE [LARGE SCALE GENOMIC DNA]</scope>
    <source>
        <strain evidence="8">K833</strain>
    </source>
</reference>
<dbReference type="AlphaFoldDB" id="A0A0J1B415"/>